<evidence type="ECO:0000256" key="1">
    <source>
        <dbReference type="ARBA" id="ARBA00002838"/>
    </source>
</evidence>
<feature type="transmembrane region" description="Helical" evidence="11">
    <location>
        <begin position="168"/>
        <end position="187"/>
    </location>
</feature>
<dbReference type="KEGG" id="btab:109039575"/>
<protein>
    <recommendedName>
        <fullName evidence="4">Translocon-associated protein subunit beta</fullName>
    </recommendedName>
</protein>
<name>A0A9P0A8W0_BEMTA</name>
<sequence>MTLTFISTPAPKMNMKATVFAFLALFSVAYCNETDDPARLLIAKQILNRYLVEDMDILVKYFFQNIGGSAALQISLKDNSFPQELFTIAGGQLNVVLDRIPPFSNVTHVVVVRPKKYGMYNFTAAEVSYKSSESASSLQWAVTSEPGEGMVIPFKDFNKKFSPHLFDWFFFGLMSLPCVGLPFLLWYSSKSKYPIFGVNTKAAAKKPKAK</sequence>
<keyword evidence="7" id="KW-0256">Endoplasmic reticulum</keyword>
<evidence type="ECO:0000256" key="7">
    <source>
        <dbReference type="ARBA" id="ARBA00022824"/>
    </source>
</evidence>
<organism evidence="13 14">
    <name type="scientific">Bemisia tabaci</name>
    <name type="common">Sweetpotato whitefly</name>
    <name type="synonym">Aleurodes tabaci</name>
    <dbReference type="NCBI Taxonomy" id="7038"/>
    <lineage>
        <taxon>Eukaryota</taxon>
        <taxon>Metazoa</taxon>
        <taxon>Ecdysozoa</taxon>
        <taxon>Arthropoda</taxon>
        <taxon>Hexapoda</taxon>
        <taxon>Insecta</taxon>
        <taxon>Pterygota</taxon>
        <taxon>Neoptera</taxon>
        <taxon>Paraneoptera</taxon>
        <taxon>Hemiptera</taxon>
        <taxon>Sternorrhyncha</taxon>
        <taxon>Aleyrodoidea</taxon>
        <taxon>Aleyrodidae</taxon>
        <taxon>Aleyrodinae</taxon>
        <taxon>Bemisia</taxon>
    </lineage>
</organism>
<evidence type="ECO:0000256" key="9">
    <source>
        <dbReference type="ARBA" id="ARBA00023136"/>
    </source>
</evidence>
<keyword evidence="8 11" id="KW-1133">Transmembrane helix</keyword>
<evidence type="ECO:0000256" key="11">
    <source>
        <dbReference type="SAM" id="Phobius"/>
    </source>
</evidence>
<dbReference type="AlphaFoldDB" id="A0A9P0A8W0"/>
<keyword evidence="10" id="KW-0325">Glycoprotein</keyword>
<dbReference type="PANTHER" id="PTHR12861:SF3">
    <property type="entry name" value="TRANSLOCON-ASSOCIATED PROTEIN SUBUNIT BETA"/>
    <property type="match status" value="1"/>
</dbReference>
<dbReference type="Pfam" id="PF05753">
    <property type="entry name" value="TRAP_beta"/>
    <property type="match status" value="1"/>
</dbReference>
<accession>A0A9P0A8W0</accession>
<keyword evidence="5 11" id="KW-0812">Transmembrane</keyword>
<proteinExistence type="inferred from homology"/>
<evidence type="ECO:0000256" key="10">
    <source>
        <dbReference type="ARBA" id="ARBA00023180"/>
    </source>
</evidence>
<feature type="signal peptide" evidence="12">
    <location>
        <begin position="1"/>
        <end position="31"/>
    </location>
</feature>
<dbReference type="PIRSF" id="PIRSF016400">
    <property type="entry name" value="TRAP_beta"/>
    <property type="match status" value="1"/>
</dbReference>
<feature type="chain" id="PRO_5040474241" description="Translocon-associated protein subunit beta" evidence="12">
    <location>
        <begin position="32"/>
        <end position="210"/>
    </location>
</feature>
<evidence type="ECO:0000256" key="5">
    <source>
        <dbReference type="ARBA" id="ARBA00022692"/>
    </source>
</evidence>
<evidence type="ECO:0000256" key="2">
    <source>
        <dbReference type="ARBA" id="ARBA00004115"/>
    </source>
</evidence>
<keyword evidence="14" id="KW-1185">Reference proteome</keyword>
<evidence type="ECO:0000256" key="8">
    <source>
        <dbReference type="ARBA" id="ARBA00022989"/>
    </source>
</evidence>
<keyword evidence="9 11" id="KW-0472">Membrane</keyword>
<evidence type="ECO:0000256" key="3">
    <source>
        <dbReference type="ARBA" id="ARBA00005610"/>
    </source>
</evidence>
<dbReference type="Proteomes" id="UP001152759">
    <property type="component" value="Chromosome 2"/>
</dbReference>
<comment type="function">
    <text evidence="1">TRAP proteins are part of a complex whose function is to bind calcium to the ER membrane and thereby regulate the retention of ER resident proteins.</text>
</comment>
<dbReference type="PANTHER" id="PTHR12861">
    <property type="entry name" value="TRANSLOCON-ASSOCIATED PROTEIN, BETA SUBUNIT PRECURSOR TRAP-BETA SIGNAL SEQUENCE RECEPTOR BETA SUBUNIT"/>
    <property type="match status" value="1"/>
</dbReference>
<dbReference type="GO" id="GO:0005789">
    <property type="term" value="C:endoplasmic reticulum membrane"/>
    <property type="evidence" value="ECO:0007669"/>
    <property type="project" value="UniProtKB-SubCell"/>
</dbReference>
<keyword evidence="6 12" id="KW-0732">Signal</keyword>
<reference evidence="13" key="1">
    <citation type="submission" date="2021-12" db="EMBL/GenBank/DDBJ databases">
        <authorList>
            <person name="King R."/>
        </authorList>
    </citation>
    <scope>NUCLEOTIDE SEQUENCE</scope>
</reference>
<comment type="similarity">
    <text evidence="3">Belongs to the TRAP-beta family.</text>
</comment>
<evidence type="ECO:0000256" key="12">
    <source>
        <dbReference type="SAM" id="SignalP"/>
    </source>
</evidence>
<evidence type="ECO:0000256" key="6">
    <source>
        <dbReference type="ARBA" id="ARBA00022729"/>
    </source>
</evidence>
<evidence type="ECO:0000313" key="14">
    <source>
        <dbReference type="Proteomes" id="UP001152759"/>
    </source>
</evidence>
<dbReference type="EMBL" id="OU963863">
    <property type="protein sequence ID" value="CAH0385543.1"/>
    <property type="molecule type" value="Genomic_DNA"/>
</dbReference>
<evidence type="ECO:0000313" key="13">
    <source>
        <dbReference type="EMBL" id="CAH0385543.1"/>
    </source>
</evidence>
<comment type="subcellular location">
    <subcellularLocation>
        <location evidence="2">Endoplasmic reticulum membrane</location>
        <topology evidence="2">Single-pass type I membrane protein</topology>
    </subcellularLocation>
</comment>
<gene>
    <name evidence="13" type="ORF">BEMITA_LOCUS4761</name>
</gene>
<evidence type="ECO:0000256" key="4">
    <source>
        <dbReference type="ARBA" id="ARBA00021110"/>
    </source>
</evidence>
<dbReference type="InterPro" id="IPR008856">
    <property type="entry name" value="TRAP_beta"/>
</dbReference>